<dbReference type="KEGG" id="gtt:GUITHDRAFT_109241"/>
<dbReference type="EnsemblProtists" id="EKX44815">
    <property type="protein sequence ID" value="EKX44815"/>
    <property type="gene ID" value="GUITHDRAFT_109241"/>
</dbReference>
<dbReference type="RefSeq" id="XP_005831795.1">
    <property type="nucleotide sequence ID" value="XM_005831738.1"/>
</dbReference>
<evidence type="ECO:0000313" key="4">
    <source>
        <dbReference type="EnsemblProtists" id="EKX44815"/>
    </source>
</evidence>
<dbReference type="SUPFAM" id="SSF46689">
    <property type="entry name" value="Homeodomain-like"/>
    <property type="match status" value="1"/>
</dbReference>
<name>L1J9R1_GUITC</name>
<proteinExistence type="predicted"/>
<dbReference type="Pfam" id="PF00249">
    <property type="entry name" value="Myb_DNA-binding"/>
    <property type="match status" value="1"/>
</dbReference>
<reference evidence="4" key="3">
    <citation type="submission" date="2016-03" db="UniProtKB">
        <authorList>
            <consortium name="EnsemblProtists"/>
        </authorList>
    </citation>
    <scope>IDENTIFICATION</scope>
</reference>
<dbReference type="InterPro" id="IPR036280">
    <property type="entry name" value="Multihaem_cyt_sf"/>
</dbReference>
<dbReference type="PROSITE" id="PS50090">
    <property type="entry name" value="MYB_LIKE"/>
    <property type="match status" value="1"/>
</dbReference>
<dbReference type="InterPro" id="IPR009057">
    <property type="entry name" value="Homeodomain-like_sf"/>
</dbReference>
<accession>L1J9R1</accession>
<reference evidence="5" key="2">
    <citation type="submission" date="2012-11" db="EMBL/GenBank/DDBJ databases">
        <authorList>
            <person name="Kuo A."/>
            <person name="Curtis B.A."/>
            <person name="Tanifuji G."/>
            <person name="Burki F."/>
            <person name="Gruber A."/>
            <person name="Irimia M."/>
            <person name="Maruyama S."/>
            <person name="Arias M.C."/>
            <person name="Ball S.G."/>
            <person name="Gile G.H."/>
            <person name="Hirakawa Y."/>
            <person name="Hopkins J.F."/>
            <person name="Rensing S.A."/>
            <person name="Schmutz J."/>
            <person name="Symeonidi A."/>
            <person name="Elias M."/>
            <person name="Eveleigh R.J."/>
            <person name="Herman E.K."/>
            <person name="Klute M.J."/>
            <person name="Nakayama T."/>
            <person name="Obornik M."/>
            <person name="Reyes-Prieto A."/>
            <person name="Armbrust E.V."/>
            <person name="Aves S.J."/>
            <person name="Beiko R.G."/>
            <person name="Coutinho P."/>
            <person name="Dacks J.B."/>
            <person name="Durnford D.G."/>
            <person name="Fast N.M."/>
            <person name="Green B.R."/>
            <person name="Grisdale C."/>
            <person name="Hempe F."/>
            <person name="Henrissat B."/>
            <person name="Hoppner M.P."/>
            <person name="Ishida K.-I."/>
            <person name="Kim E."/>
            <person name="Koreny L."/>
            <person name="Kroth P.G."/>
            <person name="Liu Y."/>
            <person name="Malik S.-B."/>
            <person name="Maier U.G."/>
            <person name="McRose D."/>
            <person name="Mock T."/>
            <person name="Neilson J.A."/>
            <person name="Onodera N.T."/>
            <person name="Poole A.M."/>
            <person name="Pritham E.J."/>
            <person name="Richards T.A."/>
            <person name="Rocap G."/>
            <person name="Roy S.W."/>
            <person name="Sarai C."/>
            <person name="Schaack S."/>
            <person name="Shirato S."/>
            <person name="Slamovits C.H."/>
            <person name="Spencer D.F."/>
            <person name="Suzuki S."/>
            <person name="Worden A.Z."/>
            <person name="Zauner S."/>
            <person name="Barry K."/>
            <person name="Bell C."/>
            <person name="Bharti A.K."/>
            <person name="Crow J.A."/>
            <person name="Grimwood J."/>
            <person name="Kramer R."/>
            <person name="Lindquist E."/>
            <person name="Lucas S."/>
            <person name="Salamov A."/>
            <person name="McFadden G.I."/>
            <person name="Lane C.E."/>
            <person name="Keeling P.J."/>
            <person name="Gray M.W."/>
            <person name="Grigoriev I.V."/>
            <person name="Archibald J.M."/>
        </authorList>
    </citation>
    <scope>NUCLEOTIDE SEQUENCE</scope>
    <source>
        <strain evidence="5">CCMP2712</strain>
    </source>
</reference>
<sequence length="339" mass="39319">MPPRWGQQEIDSITNKIRALRPCSPEGTAEQEGAAGGDPADQTGEEREEPNYSQWLEEYIAEFGIARSLTAFTTKVKETAKSINIKFKSKRSWQLWTPQQEDRLVQLVQRCQKLDIPWDEIGRDLNRSGNSVKRKYFEKISARQHIEHVVQSLDDSKIEAVMDGLKFVCTHCEQYHFSAPRVWGSDMYCRECHDNLFRGEMSERWREIQQYCVDNGKVSCAFCHKGAGFEIQGEDKMTYFHFDHENMFDKGDSVCNIVENGKPLTEAFTEIDKCQLLCISCHQIVTKIENSIGFTRFKRDMTMETDEERRAALREDISPVYTETMRRVYEYLRGARGGS</sequence>
<feature type="domain" description="Myb-like" evidence="2">
    <location>
        <begin position="96"/>
        <end position="140"/>
    </location>
</feature>
<dbReference type="CDD" id="cd00167">
    <property type="entry name" value="SANT"/>
    <property type="match status" value="1"/>
</dbReference>
<protein>
    <recommendedName>
        <fullName evidence="2">Myb-like domain-containing protein</fullName>
    </recommendedName>
</protein>
<dbReference type="Proteomes" id="UP000011087">
    <property type="component" value="Unassembled WGS sequence"/>
</dbReference>
<evidence type="ECO:0000259" key="2">
    <source>
        <dbReference type="PROSITE" id="PS50090"/>
    </source>
</evidence>
<dbReference type="PaxDb" id="55529-EKX44815"/>
<gene>
    <name evidence="3" type="ORF">GUITHDRAFT_109241</name>
</gene>
<dbReference type="InterPro" id="IPR001005">
    <property type="entry name" value="SANT/Myb"/>
</dbReference>
<dbReference type="SUPFAM" id="SSF48695">
    <property type="entry name" value="Multiheme cytochromes"/>
    <property type="match status" value="1"/>
</dbReference>
<dbReference type="EMBL" id="JH993002">
    <property type="protein sequence ID" value="EKX44815.1"/>
    <property type="molecule type" value="Genomic_DNA"/>
</dbReference>
<keyword evidence="5" id="KW-1185">Reference proteome</keyword>
<feature type="region of interest" description="Disordered" evidence="1">
    <location>
        <begin position="16"/>
        <end position="50"/>
    </location>
</feature>
<organism evidence="3">
    <name type="scientific">Guillardia theta (strain CCMP2712)</name>
    <name type="common">Cryptophyte</name>
    <dbReference type="NCBI Taxonomy" id="905079"/>
    <lineage>
        <taxon>Eukaryota</taxon>
        <taxon>Cryptophyceae</taxon>
        <taxon>Pyrenomonadales</taxon>
        <taxon>Geminigeraceae</taxon>
        <taxon>Guillardia</taxon>
    </lineage>
</organism>
<dbReference type="AlphaFoldDB" id="L1J9R1"/>
<dbReference type="GeneID" id="17301572"/>
<evidence type="ECO:0000313" key="5">
    <source>
        <dbReference type="Proteomes" id="UP000011087"/>
    </source>
</evidence>
<evidence type="ECO:0000256" key="1">
    <source>
        <dbReference type="SAM" id="MobiDB-lite"/>
    </source>
</evidence>
<reference evidence="3 5" key="1">
    <citation type="journal article" date="2012" name="Nature">
        <title>Algal genomes reveal evolutionary mosaicism and the fate of nucleomorphs.</title>
        <authorList>
            <consortium name="DOE Joint Genome Institute"/>
            <person name="Curtis B.A."/>
            <person name="Tanifuji G."/>
            <person name="Burki F."/>
            <person name="Gruber A."/>
            <person name="Irimia M."/>
            <person name="Maruyama S."/>
            <person name="Arias M.C."/>
            <person name="Ball S.G."/>
            <person name="Gile G.H."/>
            <person name="Hirakawa Y."/>
            <person name="Hopkins J.F."/>
            <person name="Kuo A."/>
            <person name="Rensing S.A."/>
            <person name="Schmutz J."/>
            <person name="Symeonidi A."/>
            <person name="Elias M."/>
            <person name="Eveleigh R.J."/>
            <person name="Herman E.K."/>
            <person name="Klute M.J."/>
            <person name="Nakayama T."/>
            <person name="Obornik M."/>
            <person name="Reyes-Prieto A."/>
            <person name="Armbrust E.V."/>
            <person name="Aves S.J."/>
            <person name="Beiko R.G."/>
            <person name="Coutinho P."/>
            <person name="Dacks J.B."/>
            <person name="Durnford D.G."/>
            <person name="Fast N.M."/>
            <person name="Green B.R."/>
            <person name="Grisdale C.J."/>
            <person name="Hempel F."/>
            <person name="Henrissat B."/>
            <person name="Hoppner M.P."/>
            <person name="Ishida K."/>
            <person name="Kim E."/>
            <person name="Koreny L."/>
            <person name="Kroth P.G."/>
            <person name="Liu Y."/>
            <person name="Malik S.B."/>
            <person name="Maier U.G."/>
            <person name="McRose D."/>
            <person name="Mock T."/>
            <person name="Neilson J.A."/>
            <person name="Onodera N.T."/>
            <person name="Poole A.M."/>
            <person name="Pritham E.J."/>
            <person name="Richards T.A."/>
            <person name="Rocap G."/>
            <person name="Roy S.W."/>
            <person name="Sarai C."/>
            <person name="Schaack S."/>
            <person name="Shirato S."/>
            <person name="Slamovits C.H."/>
            <person name="Spencer D.F."/>
            <person name="Suzuki S."/>
            <person name="Worden A.Z."/>
            <person name="Zauner S."/>
            <person name="Barry K."/>
            <person name="Bell C."/>
            <person name="Bharti A.K."/>
            <person name="Crow J.A."/>
            <person name="Grimwood J."/>
            <person name="Kramer R."/>
            <person name="Lindquist E."/>
            <person name="Lucas S."/>
            <person name="Salamov A."/>
            <person name="McFadden G.I."/>
            <person name="Lane C.E."/>
            <person name="Keeling P.J."/>
            <person name="Gray M.W."/>
            <person name="Grigoriev I.V."/>
            <person name="Archibald J.M."/>
        </authorList>
    </citation>
    <scope>NUCLEOTIDE SEQUENCE</scope>
    <source>
        <strain evidence="3 5">CCMP2712</strain>
    </source>
</reference>
<dbReference type="HOGENOM" id="CLU_820025_0_0_1"/>
<evidence type="ECO:0000313" key="3">
    <source>
        <dbReference type="EMBL" id="EKX44815.1"/>
    </source>
</evidence>